<feature type="transmembrane region" description="Helical" evidence="7">
    <location>
        <begin position="137"/>
        <end position="157"/>
    </location>
</feature>
<keyword evidence="6 7" id="KW-0472">Membrane</keyword>
<evidence type="ECO:0000256" key="2">
    <source>
        <dbReference type="ARBA" id="ARBA00022448"/>
    </source>
</evidence>
<feature type="transmembrane region" description="Helical" evidence="7">
    <location>
        <begin position="42"/>
        <end position="69"/>
    </location>
</feature>
<keyword evidence="3" id="KW-1003">Cell membrane</keyword>
<dbReference type="PANTHER" id="PTHR30193">
    <property type="entry name" value="ABC TRANSPORTER PERMEASE PROTEIN"/>
    <property type="match status" value="1"/>
</dbReference>
<reference evidence="9 10" key="1">
    <citation type="submission" date="2014-03" db="EMBL/GenBank/DDBJ databases">
        <title>Bradyrhizobium valentinum sp. nov., isolated from effective nodules of Lupinus mariae-josephae, a lupine endemic of basic-lime soils in Eastern Spain.</title>
        <authorList>
            <person name="Duran D."/>
            <person name="Rey L."/>
            <person name="Navarro A."/>
            <person name="Busquets A."/>
            <person name="Imperial J."/>
            <person name="Ruiz-Argueso T."/>
        </authorList>
    </citation>
    <scope>NUCLEOTIDE SEQUENCE [LARGE SCALE GENOMIC DNA]</scope>
    <source>
        <strain evidence="9 10">LmjM3</strain>
    </source>
</reference>
<feature type="domain" description="ABC transmembrane type-1" evidence="8">
    <location>
        <begin position="100"/>
        <end position="313"/>
    </location>
</feature>
<dbReference type="InterPro" id="IPR035906">
    <property type="entry name" value="MetI-like_sf"/>
</dbReference>
<feature type="transmembrane region" description="Helical" evidence="7">
    <location>
        <begin position="293"/>
        <end position="312"/>
    </location>
</feature>
<gene>
    <name evidence="9" type="ORF">CP49_37090</name>
</gene>
<organism evidence="9 10">
    <name type="scientific">Bradyrhizobium valentinum</name>
    <dbReference type="NCBI Taxonomy" id="1518501"/>
    <lineage>
        <taxon>Bacteria</taxon>
        <taxon>Pseudomonadati</taxon>
        <taxon>Pseudomonadota</taxon>
        <taxon>Alphaproteobacteria</taxon>
        <taxon>Hyphomicrobiales</taxon>
        <taxon>Nitrobacteraceae</taxon>
        <taxon>Bradyrhizobium</taxon>
    </lineage>
</organism>
<dbReference type="Pfam" id="PF00528">
    <property type="entry name" value="BPD_transp_1"/>
    <property type="match status" value="1"/>
</dbReference>
<dbReference type="Gene3D" id="1.10.3720.10">
    <property type="entry name" value="MetI-like"/>
    <property type="match status" value="1"/>
</dbReference>
<comment type="subcellular location">
    <subcellularLocation>
        <location evidence="1 7">Cell membrane</location>
        <topology evidence="1 7">Multi-pass membrane protein</topology>
    </subcellularLocation>
</comment>
<keyword evidence="2 7" id="KW-0813">Transport</keyword>
<evidence type="ECO:0000259" key="8">
    <source>
        <dbReference type="PROSITE" id="PS50928"/>
    </source>
</evidence>
<dbReference type="Proteomes" id="UP000051913">
    <property type="component" value="Unassembled WGS sequence"/>
</dbReference>
<dbReference type="CDD" id="cd06261">
    <property type="entry name" value="TM_PBP2"/>
    <property type="match status" value="1"/>
</dbReference>
<feature type="transmembrane region" description="Helical" evidence="7">
    <location>
        <begin position="186"/>
        <end position="208"/>
    </location>
</feature>
<dbReference type="GO" id="GO:0055085">
    <property type="term" value="P:transmembrane transport"/>
    <property type="evidence" value="ECO:0007669"/>
    <property type="project" value="InterPro"/>
</dbReference>
<feature type="transmembrane region" description="Helical" evidence="7">
    <location>
        <begin position="238"/>
        <end position="257"/>
    </location>
</feature>
<evidence type="ECO:0000256" key="1">
    <source>
        <dbReference type="ARBA" id="ARBA00004651"/>
    </source>
</evidence>
<dbReference type="InterPro" id="IPR051393">
    <property type="entry name" value="ABC_transporter_permease"/>
</dbReference>
<evidence type="ECO:0000256" key="7">
    <source>
        <dbReference type="RuleBase" id="RU363032"/>
    </source>
</evidence>
<name>A0A0R3KKV9_9BRAD</name>
<dbReference type="InterPro" id="IPR000515">
    <property type="entry name" value="MetI-like"/>
</dbReference>
<dbReference type="GO" id="GO:0005886">
    <property type="term" value="C:plasma membrane"/>
    <property type="evidence" value="ECO:0007669"/>
    <property type="project" value="UniProtKB-SubCell"/>
</dbReference>
<keyword evidence="4 7" id="KW-0812">Transmembrane</keyword>
<evidence type="ECO:0000313" key="9">
    <source>
        <dbReference type="EMBL" id="KRQ96299.1"/>
    </source>
</evidence>
<evidence type="ECO:0000256" key="6">
    <source>
        <dbReference type="ARBA" id="ARBA00023136"/>
    </source>
</evidence>
<accession>A0A0R3KKV9</accession>
<dbReference type="AlphaFoldDB" id="A0A0R3KKV9"/>
<comment type="caution">
    <text evidence="9">The sequence shown here is derived from an EMBL/GenBank/DDBJ whole genome shotgun (WGS) entry which is preliminary data.</text>
</comment>
<dbReference type="SUPFAM" id="SSF161098">
    <property type="entry name" value="MetI-like"/>
    <property type="match status" value="1"/>
</dbReference>
<evidence type="ECO:0000256" key="3">
    <source>
        <dbReference type="ARBA" id="ARBA00022475"/>
    </source>
</evidence>
<protein>
    <submittedName>
        <fullName evidence="9">ABC transporter permease</fullName>
    </submittedName>
</protein>
<evidence type="ECO:0000256" key="5">
    <source>
        <dbReference type="ARBA" id="ARBA00022989"/>
    </source>
</evidence>
<comment type="similarity">
    <text evidence="7">Belongs to the binding-protein-dependent transport system permease family.</text>
</comment>
<dbReference type="PROSITE" id="PS50928">
    <property type="entry name" value="ABC_TM1"/>
    <property type="match status" value="1"/>
</dbReference>
<keyword evidence="5 7" id="KW-1133">Transmembrane helix</keyword>
<sequence length="324" mass="35221">MSEPLALSGAPDEPSPTRGVRTFPTAAASLGRRRAFTEAMAAWTLAGPAVCFLLVLFFLPVIGVFVIALTDWQFGARTLSFVGLANFREVFADDGFRTSLLNTVIYVLIVVPGTLIPGLLIALLIESGKSCRSFYRAIHFLPFMATLTAMAIAWEALLHPTIGLVNQTLAAIGLPTANWLRDENTALPVLAVIGVWQNLGYAMVLFLAGLKSIPQDLYDAADVDGADLWLDQLRTVTLPMLGPVSMFIVIVIALRAFEAFDTIQILTQGGPGHASEVLLYTLYRESFVYLRTGYGAAVAVVFLAIVVTLTLVQARLMDRKVHYQ</sequence>
<evidence type="ECO:0000313" key="10">
    <source>
        <dbReference type="Proteomes" id="UP000051913"/>
    </source>
</evidence>
<dbReference type="PANTHER" id="PTHR30193:SF37">
    <property type="entry name" value="INNER MEMBRANE ABC TRANSPORTER PERMEASE PROTEIN YCJO"/>
    <property type="match status" value="1"/>
</dbReference>
<proteinExistence type="inferred from homology"/>
<dbReference type="EMBL" id="LLXX01000194">
    <property type="protein sequence ID" value="KRQ96299.1"/>
    <property type="molecule type" value="Genomic_DNA"/>
</dbReference>
<evidence type="ECO:0000256" key="4">
    <source>
        <dbReference type="ARBA" id="ARBA00022692"/>
    </source>
</evidence>
<keyword evidence="10" id="KW-1185">Reference proteome</keyword>
<dbReference type="STRING" id="1518501.CQ10_37920"/>
<feature type="transmembrane region" description="Helical" evidence="7">
    <location>
        <begin position="104"/>
        <end position="125"/>
    </location>
</feature>